<reference evidence="7 8" key="1">
    <citation type="submission" date="2017-12" db="EMBL/GenBank/DDBJ databases">
        <title>Comparative genomics of Botrytis spp.</title>
        <authorList>
            <person name="Valero-Jimenez C.A."/>
            <person name="Tapia P."/>
            <person name="Veloso J."/>
            <person name="Silva-Moreno E."/>
            <person name="Staats M."/>
            <person name="Valdes J.H."/>
            <person name="Van Kan J.A.L."/>
        </authorList>
    </citation>
    <scope>NUCLEOTIDE SEQUENCE [LARGE SCALE GENOMIC DNA]</scope>
    <source>
        <strain evidence="7 8">MUCL435</strain>
    </source>
</reference>
<dbReference type="InterPro" id="IPR007274">
    <property type="entry name" value="Cop_transporter"/>
</dbReference>
<accession>A0A4S8RKG9</accession>
<keyword evidence="8" id="KW-1185">Reference proteome</keyword>
<feature type="transmembrane region" description="Helical" evidence="6">
    <location>
        <begin position="167"/>
        <end position="185"/>
    </location>
</feature>
<keyword evidence="6" id="KW-0813">Transport</keyword>
<keyword evidence="6" id="KW-0186">Copper</keyword>
<dbReference type="PANTHER" id="PTHR12483">
    <property type="entry name" value="SOLUTE CARRIER FAMILY 31 COPPER TRANSPORTERS"/>
    <property type="match status" value="1"/>
</dbReference>
<evidence type="ECO:0000256" key="1">
    <source>
        <dbReference type="ARBA" id="ARBA00004141"/>
    </source>
</evidence>
<dbReference type="Proteomes" id="UP000308671">
    <property type="component" value="Unassembled WGS sequence"/>
</dbReference>
<feature type="transmembrane region" description="Helical" evidence="6">
    <location>
        <begin position="62"/>
        <end position="80"/>
    </location>
</feature>
<dbReference type="GO" id="GO:0016020">
    <property type="term" value="C:membrane"/>
    <property type="evidence" value="ECO:0007669"/>
    <property type="project" value="UniProtKB-SubCell"/>
</dbReference>
<keyword evidence="3 6" id="KW-0812">Transmembrane</keyword>
<evidence type="ECO:0000256" key="6">
    <source>
        <dbReference type="RuleBase" id="RU367022"/>
    </source>
</evidence>
<dbReference type="OrthoDB" id="161814at2759"/>
<sequence length="239" mass="26981">MDMGTSSMSMGGATATATGTAAENTTEAMDMGGGCQISMLWNWYTIDSCFISSTWHITSNGMFAGSCIGVILLVMSLEFLRRASREYDRFIVRQARMQHQYIQSNAETNPKIDGPGPQSTQTVVTSHKSTQNFRPGFLQQIIRALFHMMQFAVAYFVMLLAMYFNGYIIISIIIGAFLGAFVFSWEPINLRSNDNEEATFCCEVKGNEVEKCRELKSNEILELNVSWNTNRNYDRRINE</sequence>
<keyword evidence="6" id="KW-0406">Ion transport</keyword>
<evidence type="ECO:0000313" key="7">
    <source>
        <dbReference type="EMBL" id="THV54164.1"/>
    </source>
</evidence>
<proteinExistence type="inferred from homology"/>
<gene>
    <name evidence="7" type="ORF">BGAL_0033g00370</name>
</gene>
<evidence type="ECO:0000313" key="8">
    <source>
        <dbReference type="Proteomes" id="UP000308671"/>
    </source>
</evidence>
<keyword evidence="6" id="KW-0187">Copper transport</keyword>
<dbReference type="EMBL" id="PQXL01000033">
    <property type="protein sequence ID" value="THV54164.1"/>
    <property type="molecule type" value="Genomic_DNA"/>
</dbReference>
<comment type="similarity">
    <text evidence="2 6">Belongs to the copper transporter (Ctr) (TC 1.A.56) family. SLC31A subfamily.</text>
</comment>
<dbReference type="PANTHER" id="PTHR12483:SF73">
    <property type="entry name" value="COPPER TRANSPORT PROTEIN CTR3"/>
    <property type="match status" value="1"/>
</dbReference>
<protein>
    <recommendedName>
        <fullName evidence="6">Copper transport protein</fullName>
    </recommendedName>
</protein>
<dbReference type="GO" id="GO:0005375">
    <property type="term" value="F:copper ion transmembrane transporter activity"/>
    <property type="evidence" value="ECO:0007669"/>
    <property type="project" value="UniProtKB-UniRule"/>
</dbReference>
<keyword evidence="5 6" id="KW-0472">Membrane</keyword>
<evidence type="ECO:0000256" key="4">
    <source>
        <dbReference type="ARBA" id="ARBA00022989"/>
    </source>
</evidence>
<feature type="transmembrane region" description="Helical" evidence="6">
    <location>
        <begin position="141"/>
        <end position="161"/>
    </location>
</feature>
<evidence type="ECO:0000256" key="3">
    <source>
        <dbReference type="ARBA" id="ARBA00022692"/>
    </source>
</evidence>
<evidence type="ECO:0000256" key="5">
    <source>
        <dbReference type="ARBA" id="ARBA00023136"/>
    </source>
</evidence>
<comment type="caution">
    <text evidence="7">The sequence shown here is derived from an EMBL/GenBank/DDBJ whole genome shotgun (WGS) entry which is preliminary data.</text>
</comment>
<evidence type="ECO:0000256" key="2">
    <source>
        <dbReference type="ARBA" id="ARBA00006921"/>
    </source>
</evidence>
<organism evidence="7 8">
    <name type="scientific">Botrytis galanthina</name>
    <dbReference type="NCBI Taxonomy" id="278940"/>
    <lineage>
        <taxon>Eukaryota</taxon>
        <taxon>Fungi</taxon>
        <taxon>Dikarya</taxon>
        <taxon>Ascomycota</taxon>
        <taxon>Pezizomycotina</taxon>
        <taxon>Leotiomycetes</taxon>
        <taxon>Helotiales</taxon>
        <taxon>Sclerotiniaceae</taxon>
        <taxon>Botrytis</taxon>
    </lineage>
</organism>
<name>A0A4S8RKG9_9HELO</name>
<keyword evidence="4 6" id="KW-1133">Transmembrane helix</keyword>
<dbReference type="Pfam" id="PF04145">
    <property type="entry name" value="Ctr"/>
    <property type="match status" value="1"/>
</dbReference>
<dbReference type="AlphaFoldDB" id="A0A4S8RKG9"/>
<comment type="subcellular location">
    <subcellularLocation>
        <location evidence="1 6">Membrane</location>
        <topology evidence="1 6">Multi-pass membrane protein</topology>
    </subcellularLocation>
</comment>